<reference evidence="6 7" key="1">
    <citation type="journal article" date="2014" name="Agronomy (Basel)">
        <title>A Draft Genome Sequence for Ensete ventricosum, the Drought-Tolerant Tree Against Hunger.</title>
        <authorList>
            <person name="Harrison J."/>
            <person name="Moore K.A."/>
            <person name="Paszkiewicz K."/>
            <person name="Jones T."/>
            <person name="Grant M."/>
            <person name="Ambacheew D."/>
            <person name="Muzemil S."/>
            <person name="Studholme D.J."/>
        </authorList>
    </citation>
    <scope>NUCLEOTIDE SEQUENCE [LARGE SCALE GENOMIC DNA]</scope>
</reference>
<evidence type="ECO:0000256" key="2">
    <source>
        <dbReference type="ARBA" id="ARBA00009993"/>
    </source>
</evidence>
<organism evidence="6 7">
    <name type="scientific">Ensete ventricosum</name>
    <name type="common">Abyssinian banana</name>
    <name type="synonym">Musa ensete</name>
    <dbReference type="NCBI Taxonomy" id="4639"/>
    <lineage>
        <taxon>Eukaryota</taxon>
        <taxon>Viridiplantae</taxon>
        <taxon>Streptophyta</taxon>
        <taxon>Embryophyta</taxon>
        <taxon>Tracheophyta</taxon>
        <taxon>Spermatophyta</taxon>
        <taxon>Magnoliopsida</taxon>
        <taxon>Liliopsida</taxon>
        <taxon>Zingiberales</taxon>
        <taxon>Musaceae</taxon>
        <taxon>Ensete</taxon>
    </lineage>
</organism>
<evidence type="ECO:0008006" key="8">
    <source>
        <dbReference type="Google" id="ProtNLM"/>
    </source>
</evidence>
<sequence length="178" mass="19876">GIRRTQIGMASEEGNKMVTLKSNDGQEFHVEKEACVISKMIKFIVDDCDTSDAIPVTNVIGKILAKVVEYMKRHLEFASRNRSSDAGKEIAEGDEELKAWDTAFLKDVDVDTLYLLLMASNYLGISSLLDLCVKKAANLLCGKSPEQIRATFNIKNDFTPEEEAKIRKEHAWVFEAGT</sequence>
<dbReference type="GO" id="GO:0006511">
    <property type="term" value="P:ubiquitin-dependent protein catabolic process"/>
    <property type="evidence" value="ECO:0007669"/>
    <property type="project" value="InterPro"/>
</dbReference>
<dbReference type="SMART" id="SM00512">
    <property type="entry name" value="Skp1"/>
    <property type="match status" value="1"/>
</dbReference>
<dbReference type="PANTHER" id="PTHR11165">
    <property type="entry name" value="SKP1"/>
    <property type="match status" value="1"/>
</dbReference>
<evidence type="ECO:0000256" key="1">
    <source>
        <dbReference type="ARBA" id="ARBA00004906"/>
    </source>
</evidence>
<dbReference type="Proteomes" id="UP000287651">
    <property type="component" value="Unassembled WGS sequence"/>
</dbReference>
<evidence type="ECO:0000313" key="7">
    <source>
        <dbReference type="Proteomes" id="UP000287651"/>
    </source>
</evidence>
<dbReference type="AlphaFoldDB" id="A0A426X7Q3"/>
<dbReference type="InterPro" id="IPR011333">
    <property type="entry name" value="SKP1/BTB/POZ_sf"/>
</dbReference>
<dbReference type="UniPathway" id="UPA00143"/>
<feature type="domain" description="SKP1 component POZ" evidence="5">
    <location>
        <begin position="16"/>
        <end position="75"/>
    </location>
</feature>
<dbReference type="Pfam" id="PF01466">
    <property type="entry name" value="Skp1"/>
    <property type="match status" value="1"/>
</dbReference>
<accession>A0A426X7Q3</accession>
<comment type="caution">
    <text evidence="6">The sequence shown here is derived from an EMBL/GenBank/DDBJ whole genome shotgun (WGS) entry which is preliminary data.</text>
</comment>
<name>A0A426X7Q3_ENSVE</name>
<keyword evidence="3" id="KW-0833">Ubl conjugation pathway</keyword>
<dbReference type="InterPro" id="IPR036296">
    <property type="entry name" value="SKP1-like_dim_sf"/>
</dbReference>
<dbReference type="FunFam" id="3.30.710.10:FF:000026">
    <property type="entry name" value="E3 ubiquitin ligase complex SCF subunit"/>
    <property type="match status" value="1"/>
</dbReference>
<dbReference type="Gene3D" id="3.30.710.10">
    <property type="entry name" value="Potassium Channel Kv1.1, Chain A"/>
    <property type="match status" value="1"/>
</dbReference>
<dbReference type="GO" id="GO:0016567">
    <property type="term" value="P:protein ubiquitination"/>
    <property type="evidence" value="ECO:0007669"/>
    <property type="project" value="UniProtKB-UniPathway"/>
</dbReference>
<proteinExistence type="inferred from homology"/>
<dbReference type="PIRSF" id="PIRSF028729">
    <property type="entry name" value="E3_ubiquit_lig_SCF_Skp"/>
    <property type="match status" value="1"/>
</dbReference>
<evidence type="ECO:0000259" key="5">
    <source>
        <dbReference type="Pfam" id="PF03931"/>
    </source>
</evidence>
<evidence type="ECO:0000313" key="6">
    <source>
        <dbReference type="EMBL" id="RRT35502.1"/>
    </source>
</evidence>
<feature type="non-terminal residue" evidence="6">
    <location>
        <position position="1"/>
    </location>
</feature>
<comment type="similarity">
    <text evidence="2">Belongs to the SKP1 family.</text>
</comment>
<dbReference type="SUPFAM" id="SSF54695">
    <property type="entry name" value="POZ domain"/>
    <property type="match status" value="1"/>
</dbReference>
<dbReference type="InterPro" id="IPR016897">
    <property type="entry name" value="SKP1"/>
</dbReference>
<dbReference type="Pfam" id="PF03931">
    <property type="entry name" value="Skp1_POZ"/>
    <property type="match status" value="1"/>
</dbReference>
<dbReference type="EMBL" id="AMZH03024956">
    <property type="protein sequence ID" value="RRT35502.1"/>
    <property type="molecule type" value="Genomic_DNA"/>
</dbReference>
<dbReference type="InterPro" id="IPR001232">
    <property type="entry name" value="SKP1-like"/>
</dbReference>
<evidence type="ECO:0000259" key="4">
    <source>
        <dbReference type="Pfam" id="PF01466"/>
    </source>
</evidence>
<dbReference type="InterPro" id="IPR016073">
    <property type="entry name" value="Skp1_comp_POZ"/>
</dbReference>
<protein>
    <recommendedName>
        <fullName evidence="8">SKP1-like protein</fullName>
    </recommendedName>
</protein>
<dbReference type="SUPFAM" id="SSF81382">
    <property type="entry name" value="Skp1 dimerisation domain-like"/>
    <property type="match status" value="1"/>
</dbReference>
<evidence type="ECO:0000256" key="3">
    <source>
        <dbReference type="ARBA" id="ARBA00022786"/>
    </source>
</evidence>
<feature type="domain" description="SKP1 component dimerisation" evidence="4">
    <location>
        <begin position="127"/>
        <end position="172"/>
    </location>
</feature>
<dbReference type="InterPro" id="IPR016072">
    <property type="entry name" value="Skp1_comp_dimer"/>
</dbReference>
<gene>
    <name evidence="6" type="ORF">B296_00056743</name>
</gene>
<dbReference type="GO" id="GO:0009867">
    <property type="term" value="P:jasmonic acid mediated signaling pathway"/>
    <property type="evidence" value="ECO:0007669"/>
    <property type="project" value="UniProtKB-ARBA"/>
</dbReference>
<comment type="pathway">
    <text evidence="1">Protein modification; protein ubiquitination.</text>
</comment>